<sequence length="297" mass="32139">MNSLKTLGVSLLASTLLLSGCSDQLEDNLKEVASGAQNAVHQVGDLIEDTGADWSKDMRSQGVLTELNRTQPINNATTLNINHPIGNITIEPSSKSGEIKVEAKLWVSKSEAEKEKIKQIFEQAEISLVPDQETLTLLIHPHGNQDENLWDWAQKQYKTSKLLVDYTIYVPEQVTAYQIHSNVGNITMSKLQGSLQLQADVGEIQIQEVQIAGDSSIIVNTGQLDMSINEQSNFSSLSAMVELGNLIAKVPSTLPSEVEATTELGELTGIDNEGVKLNGGGPPITLRTSVGNITVSH</sequence>
<keyword evidence="2" id="KW-1185">Reference proteome</keyword>
<comment type="caution">
    <text evidence="1">The sequence shown here is derived from an EMBL/GenBank/DDBJ whole genome shotgun (WGS) entry which is preliminary data.</text>
</comment>
<dbReference type="Proteomes" id="UP001519272">
    <property type="component" value="Unassembled WGS sequence"/>
</dbReference>
<protein>
    <recommendedName>
        <fullName evidence="3">Adhesin domain-containing protein</fullName>
    </recommendedName>
</protein>
<reference evidence="1 2" key="1">
    <citation type="submission" date="2021-03" db="EMBL/GenBank/DDBJ databases">
        <title>Genomic Encyclopedia of Type Strains, Phase IV (KMG-IV): sequencing the most valuable type-strain genomes for metagenomic binning, comparative biology and taxonomic classification.</title>
        <authorList>
            <person name="Goeker M."/>
        </authorList>
    </citation>
    <scope>NUCLEOTIDE SEQUENCE [LARGE SCALE GENOMIC DNA]</scope>
    <source>
        <strain evidence="1 2">DSM 14349</strain>
    </source>
</reference>
<evidence type="ECO:0000313" key="1">
    <source>
        <dbReference type="EMBL" id="MBP1905672.1"/>
    </source>
</evidence>
<dbReference type="PROSITE" id="PS51257">
    <property type="entry name" value="PROKAR_LIPOPROTEIN"/>
    <property type="match status" value="1"/>
</dbReference>
<gene>
    <name evidence="1" type="ORF">J2Z32_002302</name>
</gene>
<proteinExistence type="predicted"/>
<name>A0ABS4FSW3_9BACL</name>
<accession>A0ABS4FSW3</accession>
<dbReference type="EMBL" id="JAGGKG010000009">
    <property type="protein sequence ID" value="MBP1905672.1"/>
    <property type="molecule type" value="Genomic_DNA"/>
</dbReference>
<evidence type="ECO:0000313" key="2">
    <source>
        <dbReference type="Proteomes" id="UP001519272"/>
    </source>
</evidence>
<organism evidence="1 2">
    <name type="scientific">Paenibacillus turicensis</name>
    <dbReference type="NCBI Taxonomy" id="160487"/>
    <lineage>
        <taxon>Bacteria</taxon>
        <taxon>Bacillati</taxon>
        <taxon>Bacillota</taxon>
        <taxon>Bacilli</taxon>
        <taxon>Bacillales</taxon>
        <taxon>Paenibacillaceae</taxon>
        <taxon>Paenibacillus</taxon>
    </lineage>
</organism>
<dbReference type="RefSeq" id="WP_210089290.1">
    <property type="nucleotide sequence ID" value="NZ_JAGGKG010000009.1"/>
</dbReference>
<evidence type="ECO:0008006" key="3">
    <source>
        <dbReference type="Google" id="ProtNLM"/>
    </source>
</evidence>